<protein>
    <recommendedName>
        <fullName evidence="5">Pentatricopeptide repeat-containing protein</fullName>
    </recommendedName>
</protein>
<organism evidence="3 4">
    <name type="scientific">Hibiscus syriacus</name>
    <name type="common">Rose of Sharon</name>
    <dbReference type="NCBI Taxonomy" id="106335"/>
    <lineage>
        <taxon>Eukaryota</taxon>
        <taxon>Viridiplantae</taxon>
        <taxon>Streptophyta</taxon>
        <taxon>Embryophyta</taxon>
        <taxon>Tracheophyta</taxon>
        <taxon>Spermatophyta</taxon>
        <taxon>Magnoliopsida</taxon>
        <taxon>eudicotyledons</taxon>
        <taxon>Gunneridae</taxon>
        <taxon>Pentapetalae</taxon>
        <taxon>rosids</taxon>
        <taxon>malvids</taxon>
        <taxon>Malvales</taxon>
        <taxon>Malvaceae</taxon>
        <taxon>Malvoideae</taxon>
        <taxon>Hibiscus</taxon>
    </lineage>
</organism>
<dbReference type="InterPro" id="IPR011990">
    <property type="entry name" value="TPR-like_helical_dom_sf"/>
</dbReference>
<name>A0A6A3CZU1_HIBSY</name>
<evidence type="ECO:0008006" key="5">
    <source>
        <dbReference type="Google" id="ProtNLM"/>
    </source>
</evidence>
<dbReference type="AlphaFoldDB" id="A0A6A3CZU1"/>
<dbReference type="PANTHER" id="PTHR47003:SF11">
    <property type="entry name" value="PPR SUPERFAMILY PROTEIN"/>
    <property type="match status" value="1"/>
</dbReference>
<dbReference type="EMBL" id="VEPZ02000081">
    <property type="protein sequence ID" value="KAE8733977.1"/>
    <property type="molecule type" value="Genomic_DNA"/>
</dbReference>
<accession>A0A6A3CZU1</accession>
<evidence type="ECO:0000256" key="1">
    <source>
        <dbReference type="ARBA" id="ARBA00022737"/>
    </source>
</evidence>
<dbReference type="PANTHER" id="PTHR47003">
    <property type="entry name" value="OS01G0970900 PROTEIN"/>
    <property type="match status" value="1"/>
</dbReference>
<dbReference type="Proteomes" id="UP000436088">
    <property type="component" value="Unassembled WGS sequence"/>
</dbReference>
<evidence type="ECO:0000313" key="3">
    <source>
        <dbReference type="EMBL" id="KAE8733977.1"/>
    </source>
</evidence>
<dbReference type="Pfam" id="PF13041">
    <property type="entry name" value="PPR_2"/>
    <property type="match status" value="1"/>
</dbReference>
<gene>
    <name evidence="3" type="ORF">F3Y22_tig00000913pilonHSYRG00030</name>
</gene>
<dbReference type="PROSITE" id="PS51375">
    <property type="entry name" value="PPR"/>
    <property type="match status" value="1"/>
</dbReference>
<feature type="repeat" description="PPR" evidence="2">
    <location>
        <begin position="272"/>
        <end position="306"/>
    </location>
</feature>
<dbReference type="GO" id="GO:0008380">
    <property type="term" value="P:RNA splicing"/>
    <property type="evidence" value="ECO:0007669"/>
    <property type="project" value="InterPro"/>
</dbReference>
<dbReference type="InterPro" id="IPR044578">
    <property type="entry name" value="BIR6-like"/>
</dbReference>
<reference evidence="3" key="1">
    <citation type="submission" date="2019-09" db="EMBL/GenBank/DDBJ databases">
        <title>Draft genome information of white flower Hibiscus syriacus.</title>
        <authorList>
            <person name="Kim Y.-M."/>
        </authorList>
    </citation>
    <scope>NUCLEOTIDE SEQUENCE [LARGE SCALE GENOMIC DNA]</scope>
    <source>
        <strain evidence="3">YM2019G1</strain>
    </source>
</reference>
<keyword evidence="4" id="KW-1185">Reference proteome</keyword>
<dbReference type="Gene3D" id="1.25.40.10">
    <property type="entry name" value="Tetratricopeptide repeat domain"/>
    <property type="match status" value="2"/>
</dbReference>
<dbReference type="InterPro" id="IPR002885">
    <property type="entry name" value="PPR_rpt"/>
</dbReference>
<dbReference type="NCBIfam" id="TIGR00756">
    <property type="entry name" value="PPR"/>
    <property type="match status" value="1"/>
</dbReference>
<evidence type="ECO:0000313" key="4">
    <source>
        <dbReference type="Proteomes" id="UP000436088"/>
    </source>
</evidence>
<comment type="caution">
    <text evidence="3">The sequence shown here is derived from an EMBL/GenBank/DDBJ whole genome shotgun (WGS) entry which is preliminary data.</text>
</comment>
<evidence type="ECO:0000256" key="2">
    <source>
        <dbReference type="PROSITE-ProRule" id="PRU00708"/>
    </source>
</evidence>
<dbReference type="Pfam" id="PF01535">
    <property type="entry name" value="PPR"/>
    <property type="match status" value="1"/>
</dbReference>
<sequence length="399" mass="45856">MRYLVRFRHFHSQSGIRLHFSRHKPLALHFSSLSKSSKQTKKAQQAETCSIPSLFHEITDILGSVEVAPDETKSWFSITPQNTGREFEFIEQSLSRRPGVCQNAQRRNELVEKEGNEITDIFGAVKVTSGENPSGPAVCENVQEESELVGTEENVTVLDDAQMGNSVEFDVSPVVHEITKIVRAENTLISMEEQLDKSGFSFEPDIVEKVLKRCFKVPHLAFRFFNWVKVREGFSYTTEVFNTMLYVSGEAKEYRLVEKISEEMEVKSCKKDVKTWTILISQYGKSKVIGKALEAFENMKKCSFEPDETTYRMMVHALCNAEKDNMTRVSEIPEQEVYGYVLKSFFISGRIKKALEFIRYLRKKDLSLDPLYFEILIKGLCIADRIADAMEIVDIMKRR</sequence>
<proteinExistence type="predicted"/>
<keyword evidence="1" id="KW-0677">Repeat</keyword>